<dbReference type="Proteomes" id="UP000006671">
    <property type="component" value="Unassembled WGS sequence"/>
</dbReference>
<sequence>YSTLGLTTEASLNDIKQQYKVLALKYHPDRKNLSENNGLDEEETKFIEIQQAYELLRDPKKKRQYDREYHLNKYNLEKQLVGNISDYILLSEMEYDQDEDVCTHKCRCGGEYTIHMEDVLNDSNE</sequence>
<dbReference type="PRINTS" id="PR00625">
    <property type="entry name" value="JDOMAIN"/>
</dbReference>
<dbReference type="OMA" id="WSSAYAY"/>
<dbReference type="OrthoDB" id="6342062at2759"/>
<dbReference type="SUPFAM" id="SSF144217">
    <property type="entry name" value="CSL zinc finger"/>
    <property type="match status" value="1"/>
</dbReference>
<evidence type="ECO:0000256" key="1">
    <source>
        <dbReference type="ARBA" id="ARBA00022833"/>
    </source>
</evidence>
<dbReference type="EMBL" id="GG738847">
    <property type="protein sequence ID" value="EFC49818.1"/>
    <property type="molecule type" value="Genomic_DNA"/>
</dbReference>
<dbReference type="eggNOG" id="KOG0715">
    <property type="taxonomic scope" value="Eukaryota"/>
</dbReference>
<dbReference type="SUPFAM" id="SSF46565">
    <property type="entry name" value="Chaperone J-domain"/>
    <property type="match status" value="1"/>
</dbReference>
<gene>
    <name evidence="3" type="ORF">NAEGRDRAFT_4868</name>
</gene>
<dbReference type="VEuPathDB" id="AmoebaDB:NAEGRDRAFT_4868"/>
<dbReference type="KEGG" id="ngr:NAEGRDRAFT_4868"/>
<proteinExistence type="predicted"/>
<dbReference type="InParanoid" id="D2V100"/>
<dbReference type="GO" id="GO:0001671">
    <property type="term" value="F:ATPase activator activity"/>
    <property type="evidence" value="ECO:0007669"/>
    <property type="project" value="TreeGrafter"/>
</dbReference>
<dbReference type="InterPro" id="IPR001623">
    <property type="entry name" value="DnaJ_domain"/>
</dbReference>
<dbReference type="STRING" id="5762.D2V100"/>
<reference evidence="3 4" key="1">
    <citation type="journal article" date="2010" name="Cell">
        <title>The genome of Naegleria gruberi illuminates early eukaryotic versatility.</title>
        <authorList>
            <person name="Fritz-Laylin L.K."/>
            <person name="Prochnik S.E."/>
            <person name="Ginger M.L."/>
            <person name="Dacks J.B."/>
            <person name="Carpenter M.L."/>
            <person name="Field M.C."/>
            <person name="Kuo A."/>
            <person name="Paredez A."/>
            <person name="Chapman J."/>
            <person name="Pham J."/>
            <person name="Shu S."/>
            <person name="Neupane R."/>
            <person name="Cipriano M."/>
            <person name="Mancuso J."/>
            <person name="Tu H."/>
            <person name="Salamov A."/>
            <person name="Lindquist E."/>
            <person name="Shapiro H."/>
            <person name="Lucas S."/>
            <person name="Grigoriev I.V."/>
            <person name="Cande W.Z."/>
            <person name="Fulton C."/>
            <person name="Rokhsar D.S."/>
            <person name="Dawson S.C."/>
        </authorList>
    </citation>
    <scope>NUCLEOTIDE SEQUENCE [LARGE SCALE GENOMIC DNA]</scope>
    <source>
        <strain evidence="3 4">NEG-M</strain>
    </source>
</reference>
<organism evidence="4">
    <name type="scientific">Naegleria gruberi</name>
    <name type="common">Amoeba</name>
    <dbReference type="NCBI Taxonomy" id="5762"/>
    <lineage>
        <taxon>Eukaryota</taxon>
        <taxon>Discoba</taxon>
        <taxon>Heterolobosea</taxon>
        <taxon>Tetramitia</taxon>
        <taxon>Eutetramitia</taxon>
        <taxon>Vahlkampfiidae</taxon>
        <taxon>Naegleria</taxon>
    </lineage>
</organism>
<dbReference type="CDD" id="cd06257">
    <property type="entry name" value="DnaJ"/>
    <property type="match status" value="1"/>
</dbReference>
<dbReference type="PANTHER" id="PTHR45255:SF1">
    <property type="entry name" value="DNAJ HOMOLOG SUBFAMILY C MEMBER 24"/>
    <property type="match status" value="1"/>
</dbReference>
<evidence type="ECO:0000259" key="2">
    <source>
        <dbReference type="PROSITE" id="PS50076"/>
    </source>
</evidence>
<evidence type="ECO:0000313" key="3">
    <source>
        <dbReference type="EMBL" id="EFC49818.1"/>
    </source>
</evidence>
<dbReference type="GeneID" id="8852329"/>
<dbReference type="RefSeq" id="XP_002682562.1">
    <property type="nucleotide sequence ID" value="XM_002682516.1"/>
</dbReference>
<keyword evidence="1" id="KW-0862">Zinc</keyword>
<dbReference type="GO" id="GO:0008198">
    <property type="term" value="F:ferrous iron binding"/>
    <property type="evidence" value="ECO:0007669"/>
    <property type="project" value="TreeGrafter"/>
</dbReference>
<dbReference type="Gene3D" id="1.10.287.110">
    <property type="entry name" value="DnaJ domain"/>
    <property type="match status" value="1"/>
</dbReference>
<dbReference type="AlphaFoldDB" id="D2V100"/>
<dbReference type="InterPro" id="IPR036869">
    <property type="entry name" value="J_dom_sf"/>
</dbReference>
<keyword evidence="4" id="KW-1185">Reference proteome</keyword>
<accession>D2V100</accession>
<dbReference type="InterPro" id="IPR036671">
    <property type="entry name" value="DPH_MB_sf"/>
</dbReference>
<dbReference type="PANTHER" id="PTHR45255">
    <property type="entry name" value="DNAJ HOMOLOG SUBFAMILY C MEMBER 24"/>
    <property type="match status" value="1"/>
</dbReference>
<dbReference type="PROSITE" id="PS00636">
    <property type="entry name" value="DNAJ_1"/>
    <property type="match status" value="1"/>
</dbReference>
<dbReference type="InterPro" id="IPR018253">
    <property type="entry name" value="DnaJ_domain_CS"/>
</dbReference>
<feature type="domain" description="J" evidence="2">
    <location>
        <begin position="1"/>
        <end position="69"/>
    </location>
</feature>
<feature type="non-terminal residue" evidence="3">
    <location>
        <position position="125"/>
    </location>
</feature>
<evidence type="ECO:0000313" key="4">
    <source>
        <dbReference type="Proteomes" id="UP000006671"/>
    </source>
</evidence>
<dbReference type="Pfam" id="PF00226">
    <property type="entry name" value="DnaJ"/>
    <property type="match status" value="1"/>
</dbReference>
<feature type="non-terminal residue" evidence="3">
    <location>
        <position position="1"/>
    </location>
</feature>
<name>D2V100_NAEGR</name>
<dbReference type="SMART" id="SM00271">
    <property type="entry name" value="DnaJ"/>
    <property type="match status" value="1"/>
</dbReference>
<dbReference type="Gene3D" id="3.10.660.10">
    <property type="entry name" value="DPH Zinc finger"/>
    <property type="match status" value="1"/>
</dbReference>
<protein>
    <recommendedName>
        <fullName evidence="2">J domain-containing protein</fullName>
    </recommendedName>
</protein>
<dbReference type="PROSITE" id="PS50076">
    <property type="entry name" value="DNAJ_2"/>
    <property type="match status" value="1"/>
</dbReference>